<keyword evidence="3" id="KW-0649">Protein kinase inhibitor</keyword>
<gene>
    <name evidence="7" type="ORF">Din_006059</name>
</gene>
<feature type="compositionally biased region" description="Polar residues" evidence="5">
    <location>
        <begin position="90"/>
        <end position="104"/>
    </location>
</feature>
<evidence type="ECO:0000256" key="3">
    <source>
        <dbReference type="ARBA" id="ARBA00023013"/>
    </source>
</evidence>
<dbReference type="EMBL" id="GHES01006059">
    <property type="protein sequence ID" value="MPA36618.1"/>
    <property type="molecule type" value="Transcribed_RNA"/>
</dbReference>
<feature type="domain" description="Cyclin-dependent kinase inhibitor" evidence="6">
    <location>
        <begin position="215"/>
        <end position="259"/>
    </location>
</feature>
<evidence type="ECO:0000259" key="6">
    <source>
        <dbReference type="Pfam" id="PF02234"/>
    </source>
</evidence>
<dbReference type="Pfam" id="PF02234">
    <property type="entry name" value="CDI"/>
    <property type="match status" value="1"/>
</dbReference>
<accession>A0A5B6YY80</accession>
<sequence length="261" mass="29225">MGKYMQKAKITGDVAVMEVSQTSLGVRTRAKTLALQRLQRTTAPPSTTTPPPNPESSYLQLRSRRLEKPPLLNDAKKNHQQESTQKESCRQNLNPSFDCNSNRRASSKLRLSSVNSGSVGSVSVCSSNKEAELSGNDTTLPSKVHETEENNDLGIEPSFGENNLDFEGRERSTRESTPCSLIRDSDTIGTPGSTTRPISSTAVNRSIQNAMQRSIPMTHEMEEFFTFAEQHQRRLFSEKYNFDVVNDLPLPGRYEWVRVDL</sequence>
<keyword evidence="4" id="KW-0131">Cell cycle</keyword>
<dbReference type="InterPro" id="IPR044275">
    <property type="entry name" value="KRP"/>
</dbReference>
<evidence type="ECO:0000313" key="7">
    <source>
        <dbReference type="EMBL" id="MPA36618.1"/>
    </source>
</evidence>
<evidence type="ECO:0000256" key="2">
    <source>
        <dbReference type="ARBA" id="ARBA00010274"/>
    </source>
</evidence>
<dbReference type="InterPro" id="IPR044898">
    <property type="entry name" value="CDI_dom_sf"/>
</dbReference>
<evidence type="ECO:0000256" key="4">
    <source>
        <dbReference type="ARBA" id="ARBA00023306"/>
    </source>
</evidence>
<reference evidence="7" key="1">
    <citation type="submission" date="2019-08" db="EMBL/GenBank/DDBJ databases">
        <title>Reference gene set and small RNA set construction with multiple tissues from Davidia involucrata Baill.</title>
        <authorList>
            <person name="Yang H."/>
            <person name="Zhou C."/>
            <person name="Li G."/>
            <person name="Wang J."/>
            <person name="Gao P."/>
            <person name="Wang M."/>
            <person name="Wang R."/>
            <person name="Zhao Y."/>
        </authorList>
    </citation>
    <scope>NUCLEOTIDE SEQUENCE</scope>
    <source>
        <tissue evidence="7">Mixed with DoveR01_LX</tissue>
    </source>
</reference>
<dbReference type="PIRSF" id="PIRSF017811">
    <property type="entry name" value="CDK_inhib_pln"/>
    <property type="match status" value="1"/>
</dbReference>
<feature type="region of interest" description="Disordered" evidence="5">
    <location>
        <begin position="35"/>
        <end position="177"/>
    </location>
</feature>
<dbReference type="PANTHER" id="PTHR46776">
    <property type="entry name" value="CYCLIN-DEPENDENT KINASE INHIBITOR 4-RELATED"/>
    <property type="match status" value="1"/>
</dbReference>
<comment type="subcellular location">
    <subcellularLocation>
        <location evidence="1">Nucleus</location>
        <location evidence="1">Nucleoplasm</location>
    </subcellularLocation>
</comment>
<organism evidence="7">
    <name type="scientific">Davidia involucrata</name>
    <name type="common">Dove tree</name>
    <dbReference type="NCBI Taxonomy" id="16924"/>
    <lineage>
        <taxon>Eukaryota</taxon>
        <taxon>Viridiplantae</taxon>
        <taxon>Streptophyta</taxon>
        <taxon>Embryophyta</taxon>
        <taxon>Tracheophyta</taxon>
        <taxon>Spermatophyta</taxon>
        <taxon>Magnoliopsida</taxon>
        <taxon>eudicotyledons</taxon>
        <taxon>Gunneridae</taxon>
        <taxon>Pentapetalae</taxon>
        <taxon>asterids</taxon>
        <taxon>Cornales</taxon>
        <taxon>Nyssaceae</taxon>
        <taxon>Davidia</taxon>
    </lineage>
</organism>
<dbReference type="GO" id="GO:0051726">
    <property type="term" value="P:regulation of cell cycle"/>
    <property type="evidence" value="ECO:0007669"/>
    <property type="project" value="InterPro"/>
</dbReference>
<dbReference type="GO" id="GO:0004861">
    <property type="term" value="F:cyclin-dependent protein serine/threonine kinase inhibitor activity"/>
    <property type="evidence" value="ECO:0007669"/>
    <property type="project" value="InterPro"/>
</dbReference>
<proteinExistence type="inferred from homology"/>
<dbReference type="GO" id="GO:0005654">
    <property type="term" value="C:nucleoplasm"/>
    <property type="evidence" value="ECO:0007669"/>
    <property type="project" value="UniProtKB-SubCell"/>
</dbReference>
<dbReference type="AlphaFoldDB" id="A0A5B6YY80"/>
<protein>
    <submittedName>
        <fullName evidence="7">Putative cyclin-dependent kinase inhibitor 5</fullName>
    </submittedName>
</protein>
<comment type="similarity">
    <text evidence="2">Belongs to the CDI family. ICK/KRP subfamily.</text>
</comment>
<dbReference type="Gene3D" id="4.10.365.10">
    <property type="entry name" value="p27"/>
    <property type="match status" value="1"/>
</dbReference>
<name>A0A5B6YY80_DAVIN</name>
<evidence type="ECO:0000256" key="1">
    <source>
        <dbReference type="ARBA" id="ARBA00004642"/>
    </source>
</evidence>
<dbReference type="InterPro" id="IPR003175">
    <property type="entry name" value="CDI_dom"/>
</dbReference>
<evidence type="ECO:0000256" key="5">
    <source>
        <dbReference type="SAM" id="MobiDB-lite"/>
    </source>
</evidence>
<feature type="compositionally biased region" description="Basic and acidic residues" evidence="5">
    <location>
        <begin position="64"/>
        <end position="89"/>
    </location>
</feature>
<feature type="compositionally biased region" description="Low complexity" evidence="5">
    <location>
        <begin position="112"/>
        <end position="128"/>
    </location>
</feature>